<accession>A0A9P5VMX8</accession>
<dbReference type="PANTHER" id="PTHR23501:SF87">
    <property type="entry name" value="SIDEROPHORE IRON TRANSPORTER 2"/>
    <property type="match status" value="1"/>
</dbReference>
<comment type="subcellular location">
    <subcellularLocation>
        <location evidence="1">Membrane</location>
        <topology evidence="1">Multi-pass membrane protein</topology>
    </subcellularLocation>
</comment>
<dbReference type="PROSITE" id="PS50850">
    <property type="entry name" value="MFS"/>
    <property type="match status" value="1"/>
</dbReference>
<feature type="transmembrane region" description="Helical" evidence="6">
    <location>
        <begin position="345"/>
        <end position="364"/>
    </location>
</feature>
<dbReference type="Pfam" id="PF07690">
    <property type="entry name" value="MFS_1"/>
    <property type="match status" value="1"/>
</dbReference>
<dbReference type="EMBL" id="JAAAUY010000224">
    <property type="protein sequence ID" value="KAF9333063.1"/>
    <property type="molecule type" value="Genomic_DNA"/>
</dbReference>
<dbReference type="InterPro" id="IPR011701">
    <property type="entry name" value="MFS"/>
</dbReference>
<evidence type="ECO:0000256" key="4">
    <source>
        <dbReference type="ARBA" id="ARBA00023136"/>
    </source>
</evidence>
<gene>
    <name evidence="8" type="ORF">BG006_004051</name>
</gene>
<dbReference type="SUPFAM" id="SSF103473">
    <property type="entry name" value="MFS general substrate transporter"/>
    <property type="match status" value="1"/>
</dbReference>
<dbReference type="Gene3D" id="1.20.1250.20">
    <property type="entry name" value="MFS general substrate transporter like domains"/>
    <property type="match status" value="2"/>
</dbReference>
<feature type="region of interest" description="Disordered" evidence="5">
    <location>
        <begin position="1"/>
        <end position="26"/>
    </location>
</feature>
<evidence type="ECO:0000256" key="6">
    <source>
        <dbReference type="SAM" id="Phobius"/>
    </source>
</evidence>
<feature type="transmembrane region" description="Helical" evidence="6">
    <location>
        <begin position="232"/>
        <end position="257"/>
    </location>
</feature>
<keyword evidence="3 6" id="KW-1133">Transmembrane helix</keyword>
<protein>
    <recommendedName>
        <fullName evidence="7">Major facilitator superfamily (MFS) profile domain-containing protein</fullName>
    </recommendedName>
</protein>
<dbReference type="GO" id="GO:0005886">
    <property type="term" value="C:plasma membrane"/>
    <property type="evidence" value="ECO:0007669"/>
    <property type="project" value="TreeGrafter"/>
</dbReference>
<evidence type="ECO:0000256" key="5">
    <source>
        <dbReference type="SAM" id="MobiDB-lite"/>
    </source>
</evidence>
<feature type="transmembrane region" description="Helical" evidence="6">
    <location>
        <begin position="36"/>
        <end position="58"/>
    </location>
</feature>
<evidence type="ECO:0000313" key="8">
    <source>
        <dbReference type="EMBL" id="KAF9333063.1"/>
    </source>
</evidence>
<name>A0A9P5VMX8_9FUNG</name>
<feature type="transmembrane region" description="Helical" evidence="6">
    <location>
        <begin position="189"/>
        <end position="211"/>
    </location>
</feature>
<dbReference type="InterPro" id="IPR020846">
    <property type="entry name" value="MFS_dom"/>
</dbReference>
<evidence type="ECO:0000256" key="2">
    <source>
        <dbReference type="ARBA" id="ARBA00022692"/>
    </source>
</evidence>
<sequence>MEDRTSKEEKSTGVDTPAQDEQPKEEFSHIIDRKHLVLVLAYCTSFEAAVSGGVQGYITAYFEVSSLTALLPTIMAALSTSLIPLYTKVSDVFGRAGSLTFAFTSYMLGLIVAGTSHSYAHLGVGEIINGIGSTGINTLSQVVIADTTSLLQRGIMFALYDVGQLINIWVGQALIDPLTLGGPRDKWRLAYIITGCVAGFGIVFFLIPLWYVTIQLKRRQIARPPRRSLSWLFTEFDVVGAVLMTSSVALTCIPIMVAKRMKNNWNNPGIITMLVVGVACFIALIVWYAKFAKRPILSRRVWTNRTVFGGLMVMFLLKLMGHVSWQYLGQYLVVSRNLTFGQSRMLIHGYGNGWLVAQLISALIMRKWKCPRILVWVGVVIYITGCALMIPARNPHATSALIVLSQSLGGIGGGLAFLPCSVLVTGVVHRRDIASVIGATQILVWFGAGVGGAVSGSIWTQYLPTRLHKHVTGPYDEIRAMNDPLKYVKNLEPVTKSQVIDAYSDSQKLMSIVGLAFAVLTLLCASLLEPIDLEQDQDTQDRIALGEDVESLDEDEGSIEVKTKN</sequence>
<evidence type="ECO:0000256" key="3">
    <source>
        <dbReference type="ARBA" id="ARBA00022989"/>
    </source>
</evidence>
<dbReference type="AlphaFoldDB" id="A0A9P5VMX8"/>
<feature type="transmembrane region" description="Helical" evidence="6">
    <location>
        <begin position="301"/>
        <end position="325"/>
    </location>
</feature>
<feature type="transmembrane region" description="Helical" evidence="6">
    <location>
        <begin position="373"/>
        <end position="392"/>
    </location>
</feature>
<keyword evidence="2 6" id="KW-0812">Transmembrane</keyword>
<evidence type="ECO:0000256" key="1">
    <source>
        <dbReference type="ARBA" id="ARBA00004141"/>
    </source>
</evidence>
<dbReference type="InterPro" id="IPR036259">
    <property type="entry name" value="MFS_trans_sf"/>
</dbReference>
<dbReference type="GO" id="GO:0022857">
    <property type="term" value="F:transmembrane transporter activity"/>
    <property type="evidence" value="ECO:0007669"/>
    <property type="project" value="InterPro"/>
</dbReference>
<dbReference type="PANTHER" id="PTHR23501">
    <property type="entry name" value="MAJOR FACILITATOR SUPERFAMILY"/>
    <property type="match status" value="1"/>
</dbReference>
<organism evidence="8 9">
    <name type="scientific">Podila minutissima</name>
    <dbReference type="NCBI Taxonomy" id="64525"/>
    <lineage>
        <taxon>Eukaryota</taxon>
        <taxon>Fungi</taxon>
        <taxon>Fungi incertae sedis</taxon>
        <taxon>Mucoromycota</taxon>
        <taxon>Mortierellomycotina</taxon>
        <taxon>Mortierellomycetes</taxon>
        <taxon>Mortierellales</taxon>
        <taxon>Mortierellaceae</taxon>
        <taxon>Podila</taxon>
    </lineage>
</organism>
<feature type="domain" description="Major facilitator superfamily (MFS) profile" evidence="7">
    <location>
        <begin position="33"/>
        <end position="533"/>
    </location>
</feature>
<feature type="compositionally biased region" description="Basic and acidic residues" evidence="5">
    <location>
        <begin position="1"/>
        <end position="12"/>
    </location>
</feature>
<feature type="transmembrane region" description="Helical" evidence="6">
    <location>
        <begin position="509"/>
        <end position="528"/>
    </location>
</feature>
<comment type="caution">
    <text evidence="8">The sequence shown here is derived from an EMBL/GenBank/DDBJ whole genome shotgun (WGS) entry which is preliminary data.</text>
</comment>
<evidence type="ECO:0000259" key="7">
    <source>
        <dbReference type="PROSITE" id="PS50850"/>
    </source>
</evidence>
<dbReference type="Proteomes" id="UP000696485">
    <property type="component" value="Unassembled WGS sequence"/>
</dbReference>
<feature type="transmembrane region" description="Helical" evidence="6">
    <location>
        <begin position="398"/>
        <end position="424"/>
    </location>
</feature>
<feature type="transmembrane region" description="Helical" evidence="6">
    <location>
        <begin position="99"/>
        <end position="120"/>
    </location>
</feature>
<feature type="transmembrane region" description="Helical" evidence="6">
    <location>
        <begin position="64"/>
        <end position="87"/>
    </location>
</feature>
<feature type="transmembrane region" description="Helical" evidence="6">
    <location>
        <begin position="436"/>
        <end position="459"/>
    </location>
</feature>
<keyword evidence="4 6" id="KW-0472">Membrane</keyword>
<keyword evidence="9" id="KW-1185">Reference proteome</keyword>
<proteinExistence type="predicted"/>
<reference evidence="8" key="1">
    <citation type="journal article" date="2020" name="Fungal Divers.">
        <title>Resolving the Mortierellaceae phylogeny through synthesis of multi-gene phylogenetics and phylogenomics.</title>
        <authorList>
            <person name="Vandepol N."/>
            <person name="Liber J."/>
            <person name="Desiro A."/>
            <person name="Na H."/>
            <person name="Kennedy M."/>
            <person name="Barry K."/>
            <person name="Grigoriev I.V."/>
            <person name="Miller A.N."/>
            <person name="O'Donnell K."/>
            <person name="Stajich J.E."/>
            <person name="Bonito G."/>
        </authorList>
    </citation>
    <scope>NUCLEOTIDE SEQUENCE</scope>
    <source>
        <strain evidence="8">NVP1</strain>
    </source>
</reference>
<evidence type="ECO:0000313" key="9">
    <source>
        <dbReference type="Proteomes" id="UP000696485"/>
    </source>
</evidence>
<feature type="transmembrane region" description="Helical" evidence="6">
    <location>
        <begin position="269"/>
        <end position="289"/>
    </location>
</feature>